<dbReference type="InterPro" id="IPR042197">
    <property type="entry name" value="Apaf_helical"/>
</dbReference>
<feature type="domain" description="NB-ARC" evidence="5">
    <location>
        <begin position="36"/>
        <end position="206"/>
    </location>
</feature>
<evidence type="ECO:0000259" key="6">
    <source>
        <dbReference type="Pfam" id="PF23282"/>
    </source>
</evidence>
<evidence type="ECO:0000313" key="9">
    <source>
        <dbReference type="RefSeq" id="XP_048129199.1"/>
    </source>
</evidence>
<organism evidence="8 9">
    <name type="scientific">Rhodamnia argentea</name>
    <dbReference type="NCBI Taxonomy" id="178133"/>
    <lineage>
        <taxon>Eukaryota</taxon>
        <taxon>Viridiplantae</taxon>
        <taxon>Streptophyta</taxon>
        <taxon>Embryophyta</taxon>
        <taxon>Tracheophyta</taxon>
        <taxon>Spermatophyta</taxon>
        <taxon>Magnoliopsida</taxon>
        <taxon>eudicotyledons</taxon>
        <taxon>Gunneridae</taxon>
        <taxon>Pentapetalae</taxon>
        <taxon>rosids</taxon>
        <taxon>malvids</taxon>
        <taxon>Myrtales</taxon>
        <taxon>Myrtaceae</taxon>
        <taxon>Myrtoideae</taxon>
        <taxon>Myrteae</taxon>
        <taxon>Australasian group</taxon>
        <taxon>Rhodamnia</taxon>
    </lineage>
</organism>
<dbReference type="InterPro" id="IPR058192">
    <property type="entry name" value="WHD_ROQ1-like"/>
</dbReference>
<feature type="domain" description="Disease resistance R13L4/SHOC-2-like LRR" evidence="7">
    <location>
        <begin position="481"/>
        <end position="617"/>
    </location>
</feature>
<dbReference type="PANTHER" id="PTHR11017">
    <property type="entry name" value="LEUCINE-RICH REPEAT-CONTAINING PROTEIN"/>
    <property type="match status" value="1"/>
</dbReference>
<evidence type="ECO:0000256" key="2">
    <source>
        <dbReference type="ARBA" id="ARBA00022737"/>
    </source>
</evidence>
<dbReference type="InterPro" id="IPR027417">
    <property type="entry name" value="P-loop_NTPase"/>
</dbReference>
<dbReference type="InterPro" id="IPR044974">
    <property type="entry name" value="Disease_R_plants"/>
</dbReference>
<dbReference type="InterPro" id="IPR032675">
    <property type="entry name" value="LRR_dom_sf"/>
</dbReference>
<reference evidence="8" key="1">
    <citation type="submission" date="2025-05" db="UniProtKB">
        <authorList>
            <consortium name="RefSeq"/>
        </authorList>
    </citation>
    <scope>NUCLEOTIDE SEQUENCE [LARGE SCALE GENOMIC DNA]</scope>
</reference>
<evidence type="ECO:0000256" key="4">
    <source>
        <dbReference type="SAM" id="MobiDB-lite"/>
    </source>
</evidence>
<proteinExistence type="predicted"/>
<dbReference type="PRINTS" id="PR00364">
    <property type="entry name" value="DISEASERSIST"/>
</dbReference>
<feature type="domain" description="Disease resistance protein Roq1-like winged-helix" evidence="6">
    <location>
        <begin position="274"/>
        <end position="345"/>
    </location>
</feature>
<dbReference type="InterPro" id="IPR055414">
    <property type="entry name" value="LRR_R13L4/SHOC2-like"/>
</dbReference>
<evidence type="ECO:0000259" key="5">
    <source>
        <dbReference type="Pfam" id="PF00931"/>
    </source>
</evidence>
<keyword evidence="2" id="KW-0677">Repeat</keyword>
<evidence type="ECO:0000256" key="1">
    <source>
        <dbReference type="ARBA" id="ARBA00022614"/>
    </source>
</evidence>
<keyword evidence="8" id="KW-1185">Reference proteome</keyword>
<dbReference type="RefSeq" id="XP_048129199.1">
    <property type="nucleotide sequence ID" value="XM_048273242.1"/>
</dbReference>
<feature type="compositionally biased region" description="Acidic residues" evidence="4">
    <location>
        <begin position="1058"/>
        <end position="1070"/>
    </location>
</feature>
<dbReference type="Pfam" id="PF23598">
    <property type="entry name" value="LRR_14"/>
    <property type="match status" value="1"/>
</dbReference>
<dbReference type="SUPFAM" id="SSF52540">
    <property type="entry name" value="P-loop containing nucleoside triphosphate hydrolases"/>
    <property type="match status" value="1"/>
</dbReference>
<dbReference type="SUPFAM" id="SSF52058">
    <property type="entry name" value="L domain-like"/>
    <property type="match status" value="2"/>
</dbReference>
<dbReference type="Gene3D" id="3.80.10.10">
    <property type="entry name" value="Ribonuclease Inhibitor"/>
    <property type="match status" value="4"/>
</dbReference>
<name>A0ABM3GY21_9MYRT</name>
<dbReference type="GeneID" id="115753688"/>
<accession>A0ABM3GY21</accession>
<keyword evidence="1" id="KW-0433">Leucine-rich repeat</keyword>
<feature type="region of interest" description="Disordered" evidence="4">
    <location>
        <begin position="1050"/>
        <end position="1099"/>
    </location>
</feature>
<sequence>MPNRREGEFARKLTQKVFNKLKKAFLVVSDCLVNVDNHVDAIMEMIGARTSETRIIGIHGMGGIGKTTIAKIIYNKLSHDFENCCFLCDIRERSETNGIRCLQNQLISDILERECIDIKDIDGGIQTIKDRLSNKRVLLLLDDVDKGNHIDALVGKCDWLGRGSKIIITTRNKDILGFPEVDLRYELSGMDHDQSLQLFSRHAFRTDYPSYVYIDQSKRAIEIARGLPLALEVIGSLLCRTKKEKWDLTLKKLENVPHAVIQSELKISYDALDVQQQHIFLDIACLFIGYDKDILAHFWDESNFFMEDAMEVLQNMSLIKITEDNKVWMHDQVRDFGREMVREESNMKIKKQSRVWDHKEGLDLLRKYKGNKEVEALRLKFDHERHYFFTCEGFMGLSNLRFLEVDGSLENFHAEKRLLWDELPSNVLPINENSDLLPRLRWLSWHKIPPTFNITNFSMEDVVILDLSESEITHDWEGWSHMKVIKNLKVLNLSRCENLQSLPDELGRGLASLEYLCLNYCKSLMRLPDSIGNLESLIELHMSHTSFKELPHSIGNLKNLKVVNMWGCRISETPKALWTIGKLEEVEGLFFPESHVKIGNCIYKNQCLRILRLNVAHVYALPRLPESLVTLDLEWLDMDRLPDLSNLANLKELHLSFDPPPGYDWKSDGLVEYPIPPWIENLTKLESLHLKCHFMTTSPTDLSLPPQLKSLYLRCSNLRRLPRLPSRLTSLNLDECYSLCSIEDLSNLKNLSYLSIWSTAIMEIQGLGCLENLQDLRLCSLGHVKILPVLSNLNKLRRLQVAYCGNLVEIRGKLPESLEILEIDTCESLRKLPDLSRLMELREVCIGECGSLIEIQCELPKSLEKLEIYFCKSLQKLPDLSSLMGLREVCIGECGNLVEIQGELPESLEELKISFCESLQKLPNMSSLMGLREFCVGECGSLVEIQGELPQSLENLEIRSCKSLQKLPDLSGLLGLREVCIEKCGNLVEIQGELPQSLEELKISFCKSLQKLPNLSSLKELRRVEIDRCRKLNMEAISSLCLEKSVEFVGEDAKSESEQEGEDEESESEGEDAKPETEYEGEDDKCDREDSNLKLREDT</sequence>
<dbReference type="Pfam" id="PF00931">
    <property type="entry name" value="NB-ARC"/>
    <property type="match status" value="1"/>
</dbReference>
<feature type="compositionally biased region" description="Basic and acidic residues" evidence="4">
    <location>
        <begin position="1085"/>
        <end position="1099"/>
    </location>
</feature>
<dbReference type="InterPro" id="IPR002182">
    <property type="entry name" value="NB-ARC"/>
</dbReference>
<dbReference type="PANTHER" id="PTHR11017:SF570">
    <property type="entry name" value="DISEASE RESISTANCE PROTEIN (TIR-NBS CLASS)-RELATED"/>
    <property type="match status" value="1"/>
</dbReference>
<dbReference type="Proteomes" id="UP000827889">
    <property type="component" value="Chromosome 1"/>
</dbReference>
<evidence type="ECO:0000256" key="3">
    <source>
        <dbReference type="ARBA" id="ARBA00022821"/>
    </source>
</evidence>
<dbReference type="Gene3D" id="1.10.8.430">
    <property type="entry name" value="Helical domain of apoptotic protease-activating factors"/>
    <property type="match status" value="1"/>
</dbReference>
<keyword evidence="3" id="KW-0611">Plant defense</keyword>
<reference evidence="9" key="2">
    <citation type="submission" date="2025-08" db="UniProtKB">
        <authorList>
            <consortium name="RefSeq"/>
        </authorList>
    </citation>
    <scope>IDENTIFICATION</scope>
    <source>
        <tissue evidence="9">Leaf</tissue>
    </source>
</reference>
<dbReference type="SMART" id="SM00364">
    <property type="entry name" value="LRR_BAC"/>
    <property type="match status" value="7"/>
</dbReference>
<protein>
    <submittedName>
        <fullName evidence="9">Disease resistance protein L6-like</fullName>
    </submittedName>
</protein>
<evidence type="ECO:0000313" key="8">
    <source>
        <dbReference type="Proteomes" id="UP000827889"/>
    </source>
</evidence>
<dbReference type="Pfam" id="PF23282">
    <property type="entry name" value="WHD_ROQ1"/>
    <property type="match status" value="1"/>
</dbReference>
<dbReference type="InterPro" id="IPR036388">
    <property type="entry name" value="WH-like_DNA-bd_sf"/>
</dbReference>
<gene>
    <name evidence="9" type="primary">LOC115753688</name>
</gene>
<dbReference type="Gene3D" id="3.40.50.300">
    <property type="entry name" value="P-loop containing nucleotide triphosphate hydrolases"/>
    <property type="match status" value="1"/>
</dbReference>
<evidence type="ECO:0000259" key="7">
    <source>
        <dbReference type="Pfam" id="PF23598"/>
    </source>
</evidence>
<dbReference type="Gene3D" id="1.10.10.10">
    <property type="entry name" value="Winged helix-like DNA-binding domain superfamily/Winged helix DNA-binding domain"/>
    <property type="match status" value="1"/>
</dbReference>